<dbReference type="EMBL" id="BMCP01000002">
    <property type="protein sequence ID" value="GGE47684.1"/>
    <property type="molecule type" value="Genomic_DNA"/>
</dbReference>
<comment type="caution">
    <text evidence="7">The sequence shown here is derived from an EMBL/GenBank/DDBJ whole genome shotgun (WGS) entry which is preliminary data.</text>
</comment>
<reference evidence="7" key="2">
    <citation type="submission" date="2020-09" db="EMBL/GenBank/DDBJ databases">
        <authorList>
            <person name="Sun Q."/>
            <person name="Sedlacek I."/>
        </authorList>
    </citation>
    <scope>NUCLEOTIDE SEQUENCE</scope>
    <source>
        <strain evidence="7">CCM 7684</strain>
    </source>
</reference>
<keyword evidence="2" id="KW-0479">Metal-binding</keyword>
<dbReference type="GO" id="GO:0016787">
    <property type="term" value="F:hydrolase activity"/>
    <property type="evidence" value="ECO:0007669"/>
    <property type="project" value="UniProtKB-KW"/>
</dbReference>
<accession>A0A8J2YJZ5</accession>
<dbReference type="SMART" id="SM00849">
    <property type="entry name" value="Lactamase_B"/>
    <property type="match status" value="1"/>
</dbReference>
<evidence type="ECO:0000256" key="5">
    <source>
        <dbReference type="SAM" id="SignalP"/>
    </source>
</evidence>
<sequence>MSKLTRRSLMAGSTALAMTGLNFPNSASATAPAASRQVPGVYRHKVGEFEVTAVNDGAGKRPLDASFVRNAELEDVQKALEAAFLPTDTLTISYTPIVINTGSRLVLVDTGTGTANPSGGQLMSNLEAAGIDAKAIDTVIITHFHGDHIGGLRDAAGELAFPNAEIMVPEAEWAFWMDEGEASRAPEGRKANFELVRKIFGPSVKDVKRFEADTEVVAGVTAIAAYGHTPGHTILRVSSGSDEIVLLADTTNHPALFVRHPTWQAVFDMDGDMAAETRRRVLDMVAAERVTVAGFHFPFPAIGHIAKDGEGYDLVPIVWQPKL</sequence>
<feature type="domain" description="Metallo-beta-lactamase" evidence="6">
    <location>
        <begin position="93"/>
        <end position="296"/>
    </location>
</feature>
<dbReference type="CDD" id="cd07720">
    <property type="entry name" value="OPHC2-like_MBL-fold"/>
    <property type="match status" value="1"/>
</dbReference>
<evidence type="ECO:0000256" key="1">
    <source>
        <dbReference type="ARBA" id="ARBA00007749"/>
    </source>
</evidence>
<dbReference type="GO" id="GO:0046872">
    <property type="term" value="F:metal ion binding"/>
    <property type="evidence" value="ECO:0007669"/>
    <property type="project" value="UniProtKB-KW"/>
</dbReference>
<dbReference type="Gene3D" id="3.60.15.10">
    <property type="entry name" value="Ribonuclease Z/Hydroxyacylglutathione hydrolase-like"/>
    <property type="match status" value="1"/>
</dbReference>
<organism evidence="7 8">
    <name type="scientific">Agaricicola taiwanensis</name>
    <dbReference type="NCBI Taxonomy" id="591372"/>
    <lineage>
        <taxon>Bacteria</taxon>
        <taxon>Pseudomonadati</taxon>
        <taxon>Pseudomonadota</taxon>
        <taxon>Alphaproteobacteria</taxon>
        <taxon>Rhodobacterales</taxon>
        <taxon>Paracoccaceae</taxon>
        <taxon>Agaricicola</taxon>
    </lineage>
</organism>
<dbReference type="InterPro" id="IPR006311">
    <property type="entry name" value="TAT_signal"/>
</dbReference>
<dbReference type="PROSITE" id="PS51318">
    <property type="entry name" value="TAT"/>
    <property type="match status" value="1"/>
</dbReference>
<keyword evidence="3" id="KW-0378">Hydrolase</keyword>
<evidence type="ECO:0000256" key="3">
    <source>
        <dbReference type="ARBA" id="ARBA00022801"/>
    </source>
</evidence>
<name>A0A8J2YJZ5_9RHOB</name>
<dbReference type="SUPFAM" id="SSF56281">
    <property type="entry name" value="Metallo-hydrolase/oxidoreductase"/>
    <property type="match status" value="1"/>
</dbReference>
<dbReference type="InterPro" id="IPR051013">
    <property type="entry name" value="MBL_superfamily_lactonases"/>
</dbReference>
<evidence type="ECO:0000313" key="8">
    <source>
        <dbReference type="Proteomes" id="UP000602745"/>
    </source>
</evidence>
<evidence type="ECO:0000256" key="2">
    <source>
        <dbReference type="ARBA" id="ARBA00022723"/>
    </source>
</evidence>
<protein>
    <submittedName>
        <fullName evidence="7">MBL fold metallo-hydrolase</fullName>
    </submittedName>
</protein>
<evidence type="ECO:0000313" key="7">
    <source>
        <dbReference type="EMBL" id="GGE47684.1"/>
    </source>
</evidence>
<dbReference type="PANTHER" id="PTHR42978:SF6">
    <property type="entry name" value="QUORUM-QUENCHING LACTONASE YTNP-RELATED"/>
    <property type="match status" value="1"/>
</dbReference>
<comment type="similarity">
    <text evidence="1">Belongs to the metallo-beta-lactamase superfamily.</text>
</comment>
<keyword evidence="5" id="KW-0732">Signal</keyword>
<dbReference type="RefSeq" id="WP_188410155.1">
    <property type="nucleotide sequence ID" value="NZ_BMCP01000002.1"/>
</dbReference>
<dbReference type="InterPro" id="IPR036866">
    <property type="entry name" value="RibonucZ/Hydroxyglut_hydro"/>
</dbReference>
<dbReference type="Pfam" id="PF00753">
    <property type="entry name" value="Lactamase_B"/>
    <property type="match status" value="1"/>
</dbReference>
<keyword evidence="8" id="KW-1185">Reference proteome</keyword>
<reference evidence="7" key="1">
    <citation type="journal article" date="2014" name="Int. J. Syst. Evol. Microbiol.">
        <title>Complete genome sequence of Corynebacterium casei LMG S-19264T (=DSM 44701T), isolated from a smear-ripened cheese.</title>
        <authorList>
            <consortium name="US DOE Joint Genome Institute (JGI-PGF)"/>
            <person name="Walter F."/>
            <person name="Albersmeier A."/>
            <person name="Kalinowski J."/>
            <person name="Ruckert C."/>
        </authorList>
    </citation>
    <scope>NUCLEOTIDE SEQUENCE</scope>
    <source>
        <strain evidence="7">CCM 7684</strain>
    </source>
</reference>
<keyword evidence="4" id="KW-0862">Zinc</keyword>
<dbReference type="Proteomes" id="UP000602745">
    <property type="component" value="Unassembled WGS sequence"/>
</dbReference>
<dbReference type="InterPro" id="IPR001279">
    <property type="entry name" value="Metallo-B-lactamas"/>
</dbReference>
<evidence type="ECO:0000256" key="4">
    <source>
        <dbReference type="ARBA" id="ARBA00022833"/>
    </source>
</evidence>
<evidence type="ECO:0000259" key="6">
    <source>
        <dbReference type="SMART" id="SM00849"/>
    </source>
</evidence>
<feature type="chain" id="PRO_5035284119" evidence="5">
    <location>
        <begin position="30"/>
        <end position="323"/>
    </location>
</feature>
<feature type="signal peptide" evidence="5">
    <location>
        <begin position="1"/>
        <end position="29"/>
    </location>
</feature>
<dbReference type="AlphaFoldDB" id="A0A8J2YJZ5"/>
<dbReference type="PANTHER" id="PTHR42978">
    <property type="entry name" value="QUORUM-QUENCHING LACTONASE YTNP-RELATED-RELATED"/>
    <property type="match status" value="1"/>
</dbReference>
<gene>
    <name evidence="7" type="ORF">GCM10007276_26160</name>
</gene>
<proteinExistence type="inferred from homology"/>